<sequence>MIHITQLIYVIEGQEAVFDEFESVAIPTIAKYNGRLLFRVRPPKESFIEAQIEAPYEIHLVEFDAHEDFQNFMKDEDRKKILHLKEQSIKASVLYLGQKL</sequence>
<accession>A0A7W6ENB1</accession>
<dbReference type="SUPFAM" id="SSF54909">
    <property type="entry name" value="Dimeric alpha+beta barrel"/>
    <property type="match status" value="1"/>
</dbReference>
<dbReference type="AlphaFoldDB" id="A0A7W6ENB1"/>
<dbReference type="EMBL" id="JACIBY010000001">
    <property type="protein sequence ID" value="MBB3836176.1"/>
    <property type="molecule type" value="Genomic_DNA"/>
</dbReference>
<gene>
    <name evidence="1" type="ORF">FHS57_000158</name>
</gene>
<reference evidence="1 2" key="1">
    <citation type="submission" date="2020-08" db="EMBL/GenBank/DDBJ databases">
        <title>Genomic Encyclopedia of Type Strains, Phase IV (KMG-IV): sequencing the most valuable type-strain genomes for metagenomic binning, comparative biology and taxonomic classification.</title>
        <authorList>
            <person name="Goeker M."/>
        </authorList>
    </citation>
    <scope>NUCLEOTIDE SEQUENCE [LARGE SCALE GENOMIC DNA]</scope>
    <source>
        <strain evidence="1 2">DSM 17976</strain>
    </source>
</reference>
<protein>
    <submittedName>
        <fullName evidence="1">Uncharacterized protein (DUF1330 family)</fullName>
    </submittedName>
</protein>
<comment type="caution">
    <text evidence="1">The sequence shown here is derived from an EMBL/GenBank/DDBJ whole genome shotgun (WGS) entry which is preliminary data.</text>
</comment>
<evidence type="ECO:0000313" key="2">
    <source>
        <dbReference type="Proteomes" id="UP000541352"/>
    </source>
</evidence>
<dbReference type="InterPro" id="IPR011008">
    <property type="entry name" value="Dimeric_a/b-barrel"/>
</dbReference>
<keyword evidence="2" id="KW-1185">Reference proteome</keyword>
<name>A0A7W6ENB1_9BACT</name>
<dbReference type="Proteomes" id="UP000541352">
    <property type="component" value="Unassembled WGS sequence"/>
</dbReference>
<dbReference type="RefSeq" id="WP_122934120.1">
    <property type="nucleotide sequence ID" value="NZ_JACIBY010000001.1"/>
</dbReference>
<organism evidence="1 2">
    <name type="scientific">Runella defluvii</name>
    <dbReference type="NCBI Taxonomy" id="370973"/>
    <lineage>
        <taxon>Bacteria</taxon>
        <taxon>Pseudomonadati</taxon>
        <taxon>Bacteroidota</taxon>
        <taxon>Cytophagia</taxon>
        <taxon>Cytophagales</taxon>
        <taxon>Spirosomataceae</taxon>
        <taxon>Runella</taxon>
    </lineage>
</organism>
<proteinExistence type="predicted"/>
<dbReference type="Gene3D" id="3.30.70.100">
    <property type="match status" value="1"/>
</dbReference>
<evidence type="ECO:0000313" key="1">
    <source>
        <dbReference type="EMBL" id="MBB3836176.1"/>
    </source>
</evidence>